<protein>
    <submittedName>
        <fullName evidence="2">Uncharacterized protein</fullName>
    </submittedName>
</protein>
<proteinExistence type="predicted"/>
<organism evidence="2 3">
    <name type="scientific">Bradyrhizobium erythrophlei</name>
    <dbReference type="NCBI Taxonomy" id="1437360"/>
    <lineage>
        <taxon>Bacteria</taxon>
        <taxon>Pseudomonadati</taxon>
        <taxon>Pseudomonadota</taxon>
        <taxon>Alphaproteobacteria</taxon>
        <taxon>Hyphomicrobiales</taxon>
        <taxon>Nitrobacteraceae</taxon>
        <taxon>Bradyrhizobium</taxon>
    </lineage>
</organism>
<evidence type="ECO:0000313" key="3">
    <source>
        <dbReference type="Proteomes" id="UP000190675"/>
    </source>
</evidence>
<gene>
    <name evidence="2" type="ORF">SAMN05444169_6518</name>
</gene>
<sequence length="583" mass="60738">MNVAGSRVYYWPPAFRTGLAVTLFLSGVFGTAGAFADDDGIGFRPGNSFESGNLLISRSVYDNNPTNVVAGATLLPPNCIAPNCVTATDSGAYPFVFNNVLTDGSFGITSKIVLDQLKPSGKFVSSLEVKVPHSGDDRDDPTKERVVTSFPSKSEIALNLSTDGRVVTFMGYLAPVNALDVSNSNTPGVVDPTNPVPGSYYRVVAEVDAFGSFHFTKTNAYSGNNGRAAVLNNKNGANIVYTVGNAGNGGNPQPNGIIIGAGAQILTAERTPLAAQTPGLPTPVGSFNITQLGLKADKTGKDTNFRGLTVSNNVIYVTKGSGSNGVNTVYFIDATGFDGNGKPLACPSGVGLPGATATLPAAPIPYDATKLQTLGVVPYNMCILKGFPTTLAKTATSFPFGVWFADAKTLYVTDEGDGTNTYDPSTGKYTTAAAQTGAGLQKWVFDSTLGAWKRAYVLQSGLNLGVPYAVGGYPTGLNPKTSLPWAPAADGLRNITGRVNRDGTATIWAITSTVSGNGDQGADPNQLVMITDNLAATSVPAGESFAAIRTARFGEVLRGVSFTPGTDRDRIVDADDHRGDDHH</sequence>
<name>A0A1M5RE80_9BRAD</name>
<evidence type="ECO:0000256" key="1">
    <source>
        <dbReference type="SAM" id="MobiDB-lite"/>
    </source>
</evidence>
<reference evidence="2 3" key="1">
    <citation type="submission" date="2016-11" db="EMBL/GenBank/DDBJ databases">
        <authorList>
            <person name="Jaros S."/>
            <person name="Januszkiewicz K."/>
            <person name="Wedrychowicz H."/>
        </authorList>
    </citation>
    <scope>NUCLEOTIDE SEQUENCE [LARGE SCALE GENOMIC DNA]</scope>
    <source>
        <strain evidence="2 3">GAS242</strain>
    </source>
</reference>
<feature type="region of interest" description="Disordered" evidence="1">
    <location>
        <begin position="564"/>
        <end position="583"/>
    </location>
</feature>
<evidence type="ECO:0000313" key="2">
    <source>
        <dbReference type="EMBL" id="SHH24662.1"/>
    </source>
</evidence>
<feature type="compositionally biased region" description="Basic and acidic residues" evidence="1">
    <location>
        <begin position="566"/>
        <end position="583"/>
    </location>
</feature>
<accession>A0A1M5RE80</accession>
<dbReference type="AlphaFoldDB" id="A0A1M5RE80"/>
<dbReference type="EMBL" id="LT670818">
    <property type="protein sequence ID" value="SHH24662.1"/>
    <property type="molecule type" value="Genomic_DNA"/>
</dbReference>
<dbReference type="Proteomes" id="UP000190675">
    <property type="component" value="Chromosome I"/>
</dbReference>